<sequence>MWSRRGRARAGWLAAALAAVLLVHAARRPAQHETLVYLPDAYPAHVAHLLADFSHRHHQVDWVLEEEQNNLTWWRYTVRYECGARCQGGATVQAEADSPARGHHLVHELDRRCEPLLPLLPWPTSCEVTETVHRVRGEGAGAALEQRSTARCGALRTLAGSCAASLRDDAAARLDALRRALQRRSPHN</sequence>
<keyword evidence="2" id="KW-1185">Reference proteome</keyword>
<dbReference type="RefSeq" id="XP_028032343.1">
    <property type="nucleotide sequence ID" value="XM_028176542.1"/>
</dbReference>
<reference evidence="3" key="1">
    <citation type="submission" date="2025-08" db="UniProtKB">
        <authorList>
            <consortium name="RefSeq"/>
        </authorList>
    </citation>
    <scope>IDENTIFICATION</scope>
    <source>
        <tissue evidence="3">Silk gland</tissue>
    </source>
</reference>
<feature type="signal peptide" evidence="1">
    <location>
        <begin position="1"/>
        <end position="25"/>
    </location>
</feature>
<feature type="chain" id="PRO_5027111902" evidence="1">
    <location>
        <begin position="26"/>
        <end position="188"/>
    </location>
</feature>
<protein>
    <submittedName>
        <fullName evidence="3">Uncharacterized protein LOC114244658</fullName>
    </submittedName>
</protein>
<organism evidence="2 3">
    <name type="scientific">Bombyx mandarina</name>
    <name type="common">Wild silk moth</name>
    <name type="synonym">Wild silkworm</name>
    <dbReference type="NCBI Taxonomy" id="7092"/>
    <lineage>
        <taxon>Eukaryota</taxon>
        <taxon>Metazoa</taxon>
        <taxon>Ecdysozoa</taxon>
        <taxon>Arthropoda</taxon>
        <taxon>Hexapoda</taxon>
        <taxon>Insecta</taxon>
        <taxon>Pterygota</taxon>
        <taxon>Neoptera</taxon>
        <taxon>Endopterygota</taxon>
        <taxon>Lepidoptera</taxon>
        <taxon>Glossata</taxon>
        <taxon>Ditrysia</taxon>
        <taxon>Bombycoidea</taxon>
        <taxon>Bombycidae</taxon>
        <taxon>Bombycinae</taxon>
        <taxon>Bombyx</taxon>
    </lineage>
</organism>
<gene>
    <name evidence="3" type="primary">LOC114244658</name>
</gene>
<dbReference type="AlphaFoldDB" id="A0A6J2JSS4"/>
<keyword evidence="1" id="KW-0732">Signal</keyword>
<proteinExistence type="predicted"/>
<accession>A0A6J2JSS4</accession>
<name>A0A6J2JSS4_BOMMA</name>
<evidence type="ECO:0000256" key="1">
    <source>
        <dbReference type="SAM" id="SignalP"/>
    </source>
</evidence>
<dbReference type="KEGG" id="bman:114244658"/>
<dbReference type="Proteomes" id="UP000504629">
    <property type="component" value="Unplaced"/>
</dbReference>
<evidence type="ECO:0000313" key="3">
    <source>
        <dbReference type="RefSeq" id="XP_028032343.1"/>
    </source>
</evidence>
<evidence type="ECO:0000313" key="2">
    <source>
        <dbReference type="Proteomes" id="UP000504629"/>
    </source>
</evidence>
<dbReference type="GeneID" id="114244658"/>
<dbReference type="OrthoDB" id="7315582at2759"/>